<evidence type="ECO:0008006" key="4">
    <source>
        <dbReference type="Google" id="ProtNLM"/>
    </source>
</evidence>
<comment type="caution">
    <text evidence="2">The sequence shown here is derived from an EMBL/GenBank/DDBJ whole genome shotgun (WGS) entry which is preliminary data.</text>
</comment>
<proteinExistence type="predicted"/>
<sequence length="104" mass="10780">MRFSLPIFAALATATSAQVIRATTYLDAKCGQMNANTYVSPTSQCATLTVGTMAAVKMSTSDEGVTLEGYSTAGCLGSPAITITEKDTCIDLTGLGILSWKGVF</sequence>
<dbReference type="Proteomes" id="UP000616885">
    <property type="component" value="Unassembled WGS sequence"/>
</dbReference>
<reference evidence="2" key="1">
    <citation type="submission" date="2020-10" db="EMBL/GenBank/DDBJ databases">
        <title>High-Quality Genome Resource of Clonostachys rosea strain S41 by Oxford Nanopore Long-Read Sequencing.</title>
        <authorList>
            <person name="Wang H."/>
        </authorList>
    </citation>
    <scope>NUCLEOTIDE SEQUENCE</scope>
    <source>
        <strain evidence="2">S41</strain>
    </source>
</reference>
<feature type="chain" id="PRO_5034458917" description="Cyanovirin-N domain-containing protein" evidence="1">
    <location>
        <begin position="18"/>
        <end position="104"/>
    </location>
</feature>
<organism evidence="2 3">
    <name type="scientific">Bionectria ochroleuca</name>
    <name type="common">Gliocladium roseum</name>
    <dbReference type="NCBI Taxonomy" id="29856"/>
    <lineage>
        <taxon>Eukaryota</taxon>
        <taxon>Fungi</taxon>
        <taxon>Dikarya</taxon>
        <taxon>Ascomycota</taxon>
        <taxon>Pezizomycotina</taxon>
        <taxon>Sordariomycetes</taxon>
        <taxon>Hypocreomycetidae</taxon>
        <taxon>Hypocreales</taxon>
        <taxon>Bionectriaceae</taxon>
        <taxon>Clonostachys</taxon>
    </lineage>
</organism>
<keyword evidence="1" id="KW-0732">Signal</keyword>
<dbReference type="AlphaFoldDB" id="A0A8H7N8E6"/>
<evidence type="ECO:0000313" key="3">
    <source>
        <dbReference type="Proteomes" id="UP000616885"/>
    </source>
</evidence>
<evidence type="ECO:0000313" key="2">
    <source>
        <dbReference type="EMBL" id="KAF9750945.1"/>
    </source>
</evidence>
<accession>A0A8H7N8E6</accession>
<feature type="signal peptide" evidence="1">
    <location>
        <begin position="1"/>
        <end position="17"/>
    </location>
</feature>
<name>A0A8H7N8E6_BIOOC</name>
<protein>
    <recommendedName>
        <fullName evidence="4">Cyanovirin-N domain-containing protein</fullName>
    </recommendedName>
</protein>
<dbReference type="EMBL" id="JADCTT010000006">
    <property type="protein sequence ID" value="KAF9750945.1"/>
    <property type="molecule type" value="Genomic_DNA"/>
</dbReference>
<evidence type="ECO:0000256" key="1">
    <source>
        <dbReference type="SAM" id="SignalP"/>
    </source>
</evidence>
<gene>
    <name evidence="2" type="ORF">IM811_015165</name>
</gene>